<dbReference type="OrthoDB" id="6360815at2759"/>
<feature type="chain" id="PRO_5028245228" evidence="6">
    <location>
        <begin position="31"/>
        <end position="127"/>
    </location>
</feature>
<dbReference type="Proteomes" id="UP000515158">
    <property type="component" value="Unplaced"/>
</dbReference>
<dbReference type="CTD" id="45845"/>
<dbReference type="KEGG" id="tpal:117639338"/>
<keyword evidence="6" id="KW-0732">Signal</keyword>
<keyword evidence="4" id="KW-0027">Amidation</keyword>
<comment type="subcellular location">
    <subcellularLocation>
        <location evidence="1">Secreted</location>
    </subcellularLocation>
</comment>
<feature type="signal peptide" evidence="6">
    <location>
        <begin position="1"/>
        <end position="30"/>
    </location>
</feature>
<sequence length="127" mass="13294">MSWRRATALLVLVGVLPLLLPLLGAATASAAPSLSADGAGGPGAARAARARAVAGGGGASGVVPRMRRFPFLLPQVPLDVLDDDEESLFEANKRQMSDDYGHMRFGKRGGENDFAEYGHMRFGRAAA</sequence>
<keyword evidence="5" id="KW-0527">Neuropeptide</keyword>
<dbReference type="GeneID" id="117639338"/>
<dbReference type="PROSITE" id="PS00259">
    <property type="entry name" value="GASTRIN"/>
    <property type="match status" value="1"/>
</dbReference>
<evidence type="ECO:0000313" key="8">
    <source>
        <dbReference type="RefSeq" id="XP_034230796.1"/>
    </source>
</evidence>
<proteinExistence type="inferred from homology"/>
<keyword evidence="3" id="KW-0964">Secreted</keyword>
<evidence type="ECO:0000256" key="1">
    <source>
        <dbReference type="ARBA" id="ARBA00004613"/>
    </source>
</evidence>
<organism evidence="8">
    <name type="scientific">Thrips palmi</name>
    <name type="common">Melon thrips</name>
    <dbReference type="NCBI Taxonomy" id="161013"/>
    <lineage>
        <taxon>Eukaryota</taxon>
        <taxon>Metazoa</taxon>
        <taxon>Ecdysozoa</taxon>
        <taxon>Arthropoda</taxon>
        <taxon>Hexapoda</taxon>
        <taxon>Insecta</taxon>
        <taxon>Pterygota</taxon>
        <taxon>Neoptera</taxon>
        <taxon>Paraneoptera</taxon>
        <taxon>Thysanoptera</taxon>
        <taxon>Terebrantia</taxon>
        <taxon>Thripoidea</taxon>
        <taxon>Thripidae</taxon>
        <taxon>Thrips</taxon>
    </lineage>
</organism>
<keyword evidence="7" id="KW-1185">Reference proteome</keyword>
<protein>
    <submittedName>
        <fullName evidence="8">Uncharacterized protein LOC117639338</fullName>
    </submittedName>
</protein>
<dbReference type="Pfam" id="PF08257">
    <property type="entry name" value="Sulfakinin"/>
    <property type="match status" value="1"/>
</dbReference>
<reference evidence="8" key="1">
    <citation type="submission" date="2025-08" db="UniProtKB">
        <authorList>
            <consortium name="RefSeq"/>
        </authorList>
    </citation>
    <scope>IDENTIFICATION</scope>
    <source>
        <tissue evidence="8">Total insect</tissue>
    </source>
</reference>
<evidence type="ECO:0000256" key="5">
    <source>
        <dbReference type="ARBA" id="ARBA00023320"/>
    </source>
</evidence>
<evidence type="ECO:0000256" key="2">
    <source>
        <dbReference type="ARBA" id="ARBA00006273"/>
    </source>
</evidence>
<evidence type="ECO:0000256" key="6">
    <source>
        <dbReference type="SAM" id="SignalP"/>
    </source>
</evidence>
<gene>
    <name evidence="8" type="primary">LOC117639338</name>
</gene>
<comment type="similarity">
    <text evidence="2">Belongs to the gastrin/cholecystokinin family.</text>
</comment>
<dbReference type="InterPro" id="IPR013152">
    <property type="entry name" value="Gastrin/cholecystokinin_CS"/>
</dbReference>
<evidence type="ECO:0000256" key="3">
    <source>
        <dbReference type="ARBA" id="ARBA00022525"/>
    </source>
</evidence>
<evidence type="ECO:0000256" key="4">
    <source>
        <dbReference type="ARBA" id="ARBA00022815"/>
    </source>
</evidence>
<dbReference type="GO" id="GO:0007218">
    <property type="term" value="P:neuropeptide signaling pathway"/>
    <property type="evidence" value="ECO:0007669"/>
    <property type="project" value="UniProtKB-KW"/>
</dbReference>
<name>A0A6P8Y3Z3_THRPL</name>
<evidence type="ECO:0000313" key="7">
    <source>
        <dbReference type="Proteomes" id="UP000515158"/>
    </source>
</evidence>
<dbReference type="InParanoid" id="A0A6P8Y3Z3"/>
<dbReference type="AlphaFoldDB" id="A0A6P8Y3Z3"/>
<dbReference type="RefSeq" id="XP_034230796.1">
    <property type="nucleotide sequence ID" value="XM_034374905.1"/>
</dbReference>
<dbReference type="GO" id="GO:0005576">
    <property type="term" value="C:extracellular region"/>
    <property type="evidence" value="ECO:0007669"/>
    <property type="project" value="UniProtKB-SubCell"/>
</dbReference>
<dbReference type="InterPro" id="IPR013259">
    <property type="entry name" value="Sulfakinin"/>
</dbReference>
<accession>A0A6P8Y3Z3</accession>